<evidence type="ECO:0000256" key="1">
    <source>
        <dbReference type="PROSITE-ProRule" id="PRU01109"/>
    </source>
</evidence>
<dbReference type="InterPro" id="IPR015233">
    <property type="entry name" value="Orange_carotenoid-bd_N"/>
</dbReference>
<reference evidence="3 4" key="1">
    <citation type="submission" date="2024-10" db="EMBL/GenBank/DDBJ databases">
        <authorList>
            <person name="Ratan Roy A."/>
            <person name="Morales Sandoval P.H."/>
            <person name="De Los Santos Villalobos S."/>
            <person name="Chakraborty S."/>
            <person name="Mukherjee J."/>
        </authorList>
    </citation>
    <scope>NUCLEOTIDE SEQUENCE [LARGE SCALE GENOMIC DNA]</scope>
    <source>
        <strain evidence="3 4">S1</strain>
    </source>
</reference>
<dbReference type="PROSITE" id="PS51773">
    <property type="entry name" value="OCP_N"/>
    <property type="match status" value="1"/>
</dbReference>
<keyword evidence="1" id="KW-0605">Phycobilisome</keyword>
<dbReference type="SUPFAM" id="SSF81930">
    <property type="entry name" value="Orange carotenoid protein, N-terminal domain"/>
    <property type="match status" value="1"/>
</dbReference>
<keyword evidence="4" id="KW-1185">Reference proteome</keyword>
<proteinExistence type="inferred from homology"/>
<accession>A0ABW6IAE1</accession>
<keyword evidence="1" id="KW-0157">Chromophore</keyword>
<keyword evidence="1" id="KW-0042">Antenna complex</keyword>
<evidence type="ECO:0000313" key="3">
    <source>
        <dbReference type="EMBL" id="MFE4105118.1"/>
    </source>
</evidence>
<dbReference type="Pfam" id="PF09150">
    <property type="entry name" value="Carot_N"/>
    <property type="match status" value="1"/>
</dbReference>
<name>A0ABW6IAE1_9CYAN</name>
<gene>
    <name evidence="3" type="ORF">ACFVKH_02435</name>
</gene>
<dbReference type="InterPro" id="IPR036917">
    <property type="entry name" value="Orange_carotenoid-bd_N_sf"/>
</dbReference>
<dbReference type="RefSeq" id="WP_377961133.1">
    <property type="nucleotide sequence ID" value="NZ_JBHZOL010000019.1"/>
</dbReference>
<sequence length="151" mass="16941">METLVQQFKQLAVDDQLAILWQTFSQMEKAESVETSQQLTPQTAQLFLQDLLQVDQSNQLAIIRDIVARADTRFGRGYSSLDRNMQLAFWYELAQTLSERNTLVPPADYQLGDEAEGVWRSLQALSAPEKATFAKTVISSMGSDVAELPVV</sequence>
<organism evidence="3 4">
    <name type="scientific">Almyronema epifaneia S1</name>
    <dbReference type="NCBI Taxonomy" id="2991925"/>
    <lineage>
        <taxon>Bacteria</taxon>
        <taxon>Bacillati</taxon>
        <taxon>Cyanobacteriota</taxon>
        <taxon>Cyanophyceae</taxon>
        <taxon>Nodosilineales</taxon>
        <taxon>Nodosilineaceae</taxon>
        <taxon>Almyronema</taxon>
        <taxon>Almyronema epifaneia</taxon>
    </lineage>
</organism>
<comment type="caution">
    <text evidence="3">The sequence shown here is derived from an EMBL/GenBank/DDBJ whole genome shotgun (WGS) entry which is preliminary data.</text>
</comment>
<comment type="similarity">
    <text evidence="1">Belongs to the orange carotenoid-binding protein family.</text>
</comment>
<feature type="domain" description="OCP N-terminal" evidence="2">
    <location>
        <begin position="1"/>
        <end position="149"/>
    </location>
</feature>
<evidence type="ECO:0000313" key="4">
    <source>
        <dbReference type="Proteomes" id="UP001600165"/>
    </source>
</evidence>
<dbReference type="EMBL" id="JBHZOL010000019">
    <property type="protein sequence ID" value="MFE4105118.1"/>
    <property type="molecule type" value="Genomic_DNA"/>
</dbReference>
<dbReference type="Gene3D" id="1.10.2090.10">
    <property type="entry name" value="Orange carotenoid-binding protein, N-terminal domain"/>
    <property type="match status" value="1"/>
</dbReference>
<dbReference type="Proteomes" id="UP001600165">
    <property type="component" value="Unassembled WGS sequence"/>
</dbReference>
<keyword evidence="1" id="KW-0472">Membrane</keyword>
<evidence type="ECO:0000259" key="2">
    <source>
        <dbReference type="PROSITE" id="PS51773"/>
    </source>
</evidence>
<keyword evidence="1" id="KW-0793">Thylakoid</keyword>
<protein>
    <submittedName>
        <fullName evidence="3">Orange carotenoid protein N-terminal domain-containing protein</fullName>
    </submittedName>
</protein>